<dbReference type="InterPro" id="IPR010930">
    <property type="entry name" value="Flg_bb/hook_C_dom"/>
</dbReference>
<dbReference type="OrthoDB" id="7181295at2"/>
<dbReference type="GO" id="GO:0005198">
    <property type="term" value="F:structural molecule activity"/>
    <property type="evidence" value="ECO:0007669"/>
    <property type="project" value="InterPro"/>
</dbReference>
<gene>
    <name evidence="11" type="ordered locus">PB2503_07834</name>
</gene>
<keyword evidence="6" id="KW-0975">Bacterial flagellum</keyword>
<proteinExistence type="inferred from homology"/>
<evidence type="ECO:0000313" key="12">
    <source>
        <dbReference type="Proteomes" id="UP000001302"/>
    </source>
</evidence>
<keyword evidence="5" id="KW-0964">Secreted</keyword>
<dbReference type="HOGENOM" id="CLU_012762_3_2_5"/>
<sequence length="481" mass="50167">MSFSSALSIANSGLAAASIRAQTTASNIANATVEGYSRRDVVLSERVVGSTGIGVSVVGTERVTSPVLTSTRIRLEAADSFATQTADTAKSLTQIVGEPGAQNGLFGAYNRFEASLRDAAATPESSIFQAEVADSAQNLIRVFANASQDANDLRRDADQEIGRLVNEVNEKLERLEDINGLPEARISPEILDERQKLVDEINEIIPVTAQNRGGQLKLISEGGQFLLDTTAREISFSTTGAIGRTAVLGAPLSGLTVNGVDITPTGSAAHKSSGGRIGALFEARDVTVPGLQDKLDGLAFDLVSRFAGDTVDPTIASTDAGLFTDGNTTAPTASYVGIAEALELNAAVDPDEGGELYRIQAGIGATAPAPSGNGDQLNRLIDAFGAERAAPPALGINGNASAVDLVAEVNAAVTEADAEAQDDALYASTRAQLAREEEQAIIGVDTDRELQQLLLIEQAYGANARVIQTIDEMLDILMRLG</sequence>
<evidence type="ECO:0000259" key="8">
    <source>
        <dbReference type="Pfam" id="PF00460"/>
    </source>
</evidence>
<dbReference type="InterPro" id="IPR002371">
    <property type="entry name" value="FlgK"/>
</dbReference>
<dbReference type="STRING" id="314260.PB2503_07834"/>
<organism evidence="11 12">
    <name type="scientific">Parvularcula bermudensis (strain ATCC BAA-594 / HTCC2503 / KCTC 12087)</name>
    <dbReference type="NCBI Taxonomy" id="314260"/>
    <lineage>
        <taxon>Bacteria</taxon>
        <taxon>Pseudomonadati</taxon>
        <taxon>Pseudomonadota</taxon>
        <taxon>Alphaproteobacteria</taxon>
        <taxon>Parvularculales</taxon>
        <taxon>Parvularculaceae</taxon>
        <taxon>Parvularcula</taxon>
    </lineage>
</organism>
<dbReference type="GO" id="GO:0009425">
    <property type="term" value="C:bacterial-type flagellum basal body"/>
    <property type="evidence" value="ECO:0007669"/>
    <property type="project" value="UniProtKB-SubCell"/>
</dbReference>
<dbReference type="EMBL" id="CP002156">
    <property type="protein sequence ID" value="ADM09622.1"/>
    <property type="molecule type" value="Genomic_DNA"/>
</dbReference>
<name>E0TGK3_PARBH</name>
<feature type="domain" description="Flagellar basal body rod protein N-terminal" evidence="8">
    <location>
        <begin position="8"/>
        <end position="36"/>
    </location>
</feature>
<dbReference type="InterPro" id="IPR001444">
    <property type="entry name" value="Flag_bb_rod_N"/>
</dbReference>
<evidence type="ECO:0000256" key="7">
    <source>
        <dbReference type="SAM" id="Coils"/>
    </source>
</evidence>
<evidence type="ECO:0000256" key="1">
    <source>
        <dbReference type="ARBA" id="ARBA00004117"/>
    </source>
</evidence>
<dbReference type="GO" id="GO:0044780">
    <property type="term" value="P:bacterial-type flagellum assembly"/>
    <property type="evidence" value="ECO:0007669"/>
    <property type="project" value="InterPro"/>
</dbReference>
<dbReference type="GO" id="GO:0005576">
    <property type="term" value="C:extracellular region"/>
    <property type="evidence" value="ECO:0007669"/>
    <property type="project" value="UniProtKB-SubCell"/>
</dbReference>
<evidence type="ECO:0000256" key="2">
    <source>
        <dbReference type="ARBA" id="ARBA00004613"/>
    </source>
</evidence>
<feature type="domain" description="Flagellar basal-body/hook protein C-terminal" evidence="9">
    <location>
        <begin position="443"/>
        <end position="480"/>
    </location>
</feature>
<dbReference type="RefSeq" id="WP_013300596.1">
    <property type="nucleotide sequence ID" value="NC_014414.1"/>
</dbReference>
<dbReference type="Pfam" id="PF22638">
    <property type="entry name" value="FlgK_D1"/>
    <property type="match status" value="1"/>
</dbReference>
<dbReference type="NCBIfam" id="TIGR02492">
    <property type="entry name" value="flgK_ends"/>
    <property type="match status" value="1"/>
</dbReference>
<comment type="similarity">
    <text evidence="3">Belongs to the flagella basal body rod proteins family.</text>
</comment>
<dbReference type="AlphaFoldDB" id="E0TGK3"/>
<dbReference type="InterPro" id="IPR053927">
    <property type="entry name" value="FlgK_helical"/>
</dbReference>
<reference evidence="12" key="1">
    <citation type="submission" date="2010-08" db="EMBL/GenBank/DDBJ databases">
        <title>Genome sequence of Parvularcula bermudensis HTCC2503.</title>
        <authorList>
            <person name="Kang D.-M."/>
            <person name="Oh H.-M."/>
            <person name="Cho J.-C."/>
        </authorList>
    </citation>
    <scope>NUCLEOTIDE SEQUENCE [LARGE SCALE GENOMIC DNA]</scope>
    <source>
        <strain evidence="12">ATCC BAA-594 / HTCC2503 / KCTC 12087</strain>
    </source>
</reference>
<keyword evidence="12" id="KW-1185">Reference proteome</keyword>
<keyword evidence="11" id="KW-0969">Cilium</keyword>
<evidence type="ECO:0000259" key="10">
    <source>
        <dbReference type="Pfam" id="PF22638"/>
    </source>
</evidence>
<dbReference type="KEGG" id="pbr:PB2503_07834"/>
<dbReference type="SUPFAM" id="SSF64518">
    <property type="entry name" value="Phase 1 flagellin"/>
    <property type="match status" value="1"/>
</dbReference>
<evidence type="ECO:0000313" key="11">
    <source>
        <dbReference type="EMBL" id="ADM09622.1"/>
    </source>
</evidence>
<evidence type="ECO:0000259" key="9">
    <source>
        <dbReference type="Pfam" id="PF06429"/>
    </source>
</evidence>
<dbReference type="PANTHER" id="PTHR30033">
    <property type="entry name" value="FLAGELLAR HOOK-ASSOCIATED PROTEIN 1"/>
    <property type="match status" value="1"/>
</dbReference>
<keyword evidence="11" id="KW-0966">Cell projection</keyword>
<evidence type="ECO:0000256" key="5">
    <source>
        <dbReference type="ARBA" id="ARBA00022525"/>
    </source>
</evidence>
<accession>E0TGK3</accession>
<dbReference type="eggNOG" id="COG1256">
    <property type="taxonomic scope" value="Bacteria"/>
</dbReference>
<keyword evidence="11" id="KW-0282">Flagellum</keyword>
<dbReference type="Pfam" id="PF06429">
    <property type="entry name" value="Flg_bbr_C"/>
    <property type="match status" value="1"/>
</dbReference>
<dbReference type="GO" id="GO:0009424">
    <property type="term" value="C:bacterial-type flagellum hook"/>
    <property type="evidence" value="ECO:0007669"/>
    <property type="project" value="InterPro"/>
</dbReference>
<feature type="domain" description="Flagellar hook-associated protein FlgK helical" evidence="10">
    <location>
        <begin position="92"/>
        <end position="306"/>
    </location>
</feature>
<evidence type="ECO:0000256" key="3">
    <source>
        <dbReference type="ARBA" id="ARBA00009677"/>
    </source>
</evidence>
<reference evidence="11 12" key="2">
    <citation type="journal article" date="2011" name="J. Bacteriol.">
        <title>Complete genome sequence of strain HTCC2503T of Parvularcula bermudensis, the type species of the order "Parvularculales" in the class Alphaproteobacteria.</title>
        <authorList>
            <person name="Oh H.M."/>
            <person name="Kang I."/>
            <person name="Vergin K.L."/>
            <person name="Kang D."/>
            <person name="Rhee K.H."/>
            <person name="Giovannoni S.J."/>
            <person name="Cho J.C."/>
        </authorList>
    </citation>
    <scope>NUCLEOTIDE SEQUENCE [LARGE SCALE GENOMIC DNA]</scope>
    <source>
        <strain evidence="12">ATCC BAA-594 / HTCC2503 / KCTC 12087</strain>
    </source>
</reference>
<keyword evidence="7" id="KW-0175">Coiled coil</keyword>
<dbReference type="Pfam" id="PF00460">
    <property type="entry name" value="Flg_bb_rod"/>
    <property type="match status" value="1"/>
</dbReference>
<feature type="coiled-coil region" evidence="7">
    <location>
        <begin position="136"/>
        <end position="174"/>
    </location>
</feature>
<evidence type="ECO:0000256" key="4">
    <source>
        <dbReference type="ARBA" id="ARBA00016244"/>
    </source>
</evidence>
<protein>
    <recommendedName>
        <fullName evidence="4">Flagellar hook-associated protein 1</fullName>
    </recommendedName>
</protein>
<comment type="subcellular location">
    <subcellularLocation>
        <location evidence="1">Bacterial flagellum basal body</location>
    </subcellularLocation>
    <subcellularLocation>
        <location evidence="2">Secreted</location>
    </subcellularLocation>
</comment>
<dbReference type="Proteomes" id="UP000001302">
    <property type="component" value="Chromosome"/>
</dbReference>
<evidence type="ECO:0000256" key="6">
    <source>
        <dbReference type="ARBA" id="ARBA00023143"/>
    </source>
</evidence>
<dbReference type="PANTHER" id="PTHR30033:SF1">
    <property type="entry name" value="FLAGELLAR HOOK-ASSOCIATED PROTEIN 1"/>
    <property type="match status" value="1"/>
</dbReference>